<dbReference type="PANTHER" id="PTHR43441">
    <property type="entry name" value="RIBOSOMAL-PROTEIN-SERINE ACETYLTRANSFERASE"/>
    <property type="match status" value="1"/>
</dbReference>
<feature type="domain" description="N-acetyltransferase" evidence="1">
    <location>
        <begin position="59"/>
        <end position="193"/>
    </location>
</feature>
<accession>A0ABW5BHF5</accession>
<comment type="caution">
    <text evidence="2">The sequence shown here is derived from an EMBL/GenBank/DDBJ whole genome shotgun (WGS) entry which is preliminary data.</text>
</comment>
<dbReference type="EC" id="2.3.-.-" evidence="2"/>
<dbReference type="PANTHER" id="PTHR43441:SF2">
    <property type="entry name" value="FAMILY ACETYLTRANSFERASE, PUTATIVE (AFU_ORTHOLOGUE AFUA_7G00850)-RELATED"/>
    <property type="match status" value="1"/>
</dbReference>
<dbReference type="EMBL" id="JBHUII010000001">
    <property type="protein sequence ID" value="MFD2204310.1"/>
    <property type="molecule type" value="Genomic_DNA"/>
</dbReference>
<keyword evidence="2" id="KW-0012">Acyltransferase</keyword>
<evidence type="ECO:0000259" key="1">
    <source>
        <dbReference type="Pfam" id="PF13302"/>
    </source>
</evidence>
<protein>
    <submittedName>
        <fullName evidence="2">GNAT family N-acetyltransferase</fullName>
        <ecNumber evidence="2">2.3.-.-</ecNumber>
    </submittedName>
</protein>
<dbReference type="InterPro" id="IPR000182">
    <property type="entry name" value="GNAT_dom"/>
</dbReference>
<proteinExistence type="predicted"/>
<name>A0ABW5BHF5_9PROT</name>
<keyword evidence="2" id="KW-0808">Transferase</keyword>
<dbReference type="GO" id="GO:0016746">
    <property type="term" value="F:acyltransferase activity"/>
    <property type="evidence" value="ECO:0007669"/>
    <property type="project" value="UniProtKB-KW"/>
</dbReference>
<dbReference type="Pfam" id="PF13302">
    <property type="entry name" value="Acetyltransf_3"/>
    <property type="match status" value="1"/>
</dbReference>
<keyword evidence="3" id="KW-1185">Reference proteome</keyword>
<evidence type="ECO:0000313" key="3">
    <source>
        <dbReference type="Proteomes" id="UP001597294"/>
    </source>
</evidence>
<dbReference type="InterPro" id="IPR051908">
    <property type="entry name" value="Ribosomal_N-acetyltransferase"/>
</dbReference>
<dbReference type="InterPro" id="IPR016181">
    <property type="entry name" value="Acyl_CoA_acyltransferase"/>
</dbReference>
<reference evidence="3" key="1">
    <citation type="journal article" date="2019" name="Int. J. Syst. Evol. Microbiol.">
        <title>The Global Catalogue of Microorganisms (GCM) 10K type strain sequencing project: providing services to taxonomists for standard genome sequencing and annotation.</title>
        <authorList>
            <consortium name="The Broad Institute Genomics Platform"/>
            <consortium name="The Broad Institute Genome Sequencing Center for Infectious Disease"/>
            <person name="Wu L."/>
            <person name="Ma J."/>
        </authorList>
    </citation>
    <scope>NUCLEOTIDE SEQUENCE [LARGE SCALE GENOMIC DNA]</scope>
    <source>
        <strain evidence="3">CGMCC 4.7192</strain>
    </source>
</reference>
<evidence type="ECO:0000313" key="2">
    <source>
        <dbReference type="EMBL" id="MFD2204310.1"/>
    </source>
</evidence>
<organism evidence="2 3">
    <name type="scientific">Kiloniella antarctica</name>
    <dbReference type="NCBI Taxonomy" id="1550907"/>
    <lineage>
        <taxon>Bacteria</taxon>
        <taxon>Pseudomonadati</taxon>
        <taxon>Pseudomonadota</taxon>
        <taxon>Alphaproteobacteria</taxon>
        <taxon>Rhodospirillales</taxon>
        <taxon>Kiloniellaceae</taxon>
        <taxon>Kiloniella</taxon>
    </lineage>
</organism>
<dbReference type="Proteomes" id="UP001597294">
    <property type="component" value="Unassembled WGS sequence"/>
</dbReference>
<dbReference type="SUPFAM" id="SSF55729">
    <property type="entry name" value="Acyl-CoA N-acyltransferases (Nat)"/>
    <property type="match status" value="1"/>
</dbReference>
<dbReference type="Gene3D" id="3.40.630.30">
    <property type="match status" value="1"/>
</dbReference>
<dbReference type="RefSeq" id="WP_380247764.1">
    <property type="nucleotide sequence ID" value="NZ_JBHUII010000001.1"/>
</dbReference>
<sequence length="260" mass="29430">MTEPIYDLIPSHSVIQVFIMHINENGQPIGAPVNNWSERLLPPLTKMEGIATRLEILDTEKHAQDLFEANKLDMTGQIWGYLSYGPYSNLTDYKAWVSKYQRKADPLFYAILDKATNKALGVASYLRVSPTAGSIEVGHINFSPALQQTIIATEAMYLMMRRVFTELGYRRYEWKCNALNEGSKAAAKRLGFTYEGTFRQADINKGRNRDTAWFSIINSEWPAIEEAFEAWLSPDNFDAKGKQKTSLSKLTQDALSKGTL</sequence>
<gene>
    <name evidence="2" type="ORF">ACFSKO_01735</name>
</gene>